<reference evidence="1" key="2">
    <citation type="submission" date="2025-08" db="UniProtKB">
        <authorList>
            <consortium name="Ensembl"/>
        </authorList>
    </citation>
    <scope>IDENTIFICATION</scope>
</reference>
<reference evidence="1" key="3">
    <citation type="submission" date="2025-09" db="UniProtKB">
        <authorList>
            <consortium name="Ensembl"/>
        </authorList>
    </citation>
    <scope>IDENTIFICATION</scope>
</reference>
<accession>A0A8D2K981</accession>
<keyword evidence="2" id="KW-1185">Reference proteome</keyword>
<dbReference type="AlphaFoldDB" id="A0A8D2K981"/>
<protein>
    <submittedName>
        <fullName evidence="1">Uncharacterized protein</fullName>
    </submittedName>
</protein>
<evidence type="ECO:0000313" key="2">
    <source>
        <dbReference type="Proteomes" id="UP000694411"/>
    </source>
</evidence>
<proteinExistence type="predicted"/>
<dbReference type="Proteomes" id="UP000694411">
    <property type="component" value="Chromosome 2"/>
</dbReference>
<name>A0A8D2K981_THEGE</name>
<dbReference type="Ensembl" id="ENSTGET00000039211.1">
    <property type="protein sequence ID" value="ENSTGEP00000033020.1"/>
    <property type="gene ID" value="ENSTGEG00000026386.1"/>
</dbReference>
<evidence type="ECO:0000313" key="1">
    <source>
        <dbReference type="Ensembl" id="ENSTGEP00000033020.1"/>
    </source>
</evidence>
<sequence length="103" mass="10789">MLLTHSSSFAISATSSHCFTSSTIENGNSGHFWAFFDSFWANHSSISLFAVSLSSSLSEPKRSISSSSLLLVAPKGQGQLAVTYQGGSLVISNSCPPSLAKSN</sequence>
<reference evidence="1" key="1">
    <citation type="submission" date="2018-05" db="EMBL/GenBank/DDBJ databases">
        <title>Whole genome of Theropithecus gelada.</title>
        <authorList>
            <person name="Chiou K.L."/>
            <person name="Snyder-Mackler N."/>
        </authorList>
    </citation>
    <scope>NUCLEOTIDE SEQUENCE [LARGE SCALE GENOMIC DNA]</scope>
</reference>
<organism evidence="1 2">
    <name type="scientific">Theropithecus gelada</name>
    <name type="common">Gelada baboon</name>
    <dbReference type="NCBI Taxonomy" id="9565"/>
    <lineage>
        <taxon>Eukaryota</taxon>
        <taxon>Metazoa</taxon>
        <taxon>Chordata</taxon>
        <taxon>Craniata</taxon>
        <taxon>Vertebrata</taxon>
        <taxon>Euteleostomi</taxon>
        <taxon>Mammalia</taxon>
        <taxon>Eutheria</taxon>
        <taxon>Euarchontoglires</taxon>
        <taxon>Primates</taxon>
        <taxon>Haplorrhini</taxon>
        <taxon>Catarrhini</taxon>
        <taxon>Cercopithecidae</taxon>
        <taxon>Cercopithecinae</taxon>
        <taxon>Theropithecus</taxon>
    </lineage>
</organism>